<keyword evidence="3" id="KW-1185">Reference proteome</keyword>
<keyword evidence="1" id="KW-0472">Membrane</keyword>
<feature type="transmembrane region" description="Helical" evidence="1">
    <location>
        <begin position="254"/>
        <end position="273"/>
    </location>
</feature>
<dbReference type="InterPro" id="IPR007820">
    <property type="entry name" value="AbrB_fam"/>
</dbReference>
<comment type="caution">
    <text evidence="2">The sequence shown here is derived from an EMBL/GenBank/DDBJ whole genome shotgun (WGS) entry which is preliminary data.</text>
</comment>
<evidence type="ECO:0000313" key="2">
    <source>
        <dbReference type="EMBL" id="TSB45017.1"/>
    </source>
</evidence>
<reference evidence="2 3" key="1">
    <citation type="submission" date="2019-07" db="EMBL/GenBank/DDBJ databases">
        <authorList>
            <person name="Park Y.J."/>
            <person name="Jeong S.E."/>
            <person name="Jung H.S."/>
        </authorList>
    </citation>
    <scope>NUCLEOTIDE SEQUENCE [LARGE SCALE GENOMIC DNA]</scope>
    <source>
        <strain evidence="3">P16(2019)</strain>
    </source>
</reference>
<feature type="transmembrane region" description="Helical" evidence="1">
    <location>
        <begin position="63"/>
        <end position="84"/>
    </location>
</feature>
<dbReference type="PIRSF" id="PIRSF038991">
    <property type="entry name" value="Protein_AbrB"/>
    <property type="match status" value="1"/>
</dbReference>
<dbReference type="PANTHER" id="PTHR38457:SF1">
    <property type="entry name" value="REGULATOR ABRB-RELATED"/>
    <property type="match status" value="1"/>
</dbReference>
<keyword evidence="1" id="KW-1133">Transmembrane helix</keyword>
<organism evidence="2 3">
    <name type="scientific">Alkalicoccobacillus porphyridii</name>
    <dbReference type="NCBI Taxonomy" id="2597270"/>
    <lineage>
        <taxon>Bacteria</taxon>
        <taxon>Bacillati</taxon>
        <taxon>Bacillota</taxon>
        <taxon>Bacilli</taxon>
        <taxon>Bacillales</taxon>
        <taxon>Bacillaceae</taxon>
        <taxon>Alkalicoccobacillus</taxon>
    </lineage>
</organism>
<feature type="transmembrane region" description="Helical" evidence="1">
    <location>
        <begin position="159"/>
        <end position="179"/>
    </location>
</feature>
<dbReference type="AlphaFoldDB" id="A0A553ZU69"/>
<feature type="transmembrane region" description="Helical" evidence="1">
    <location>
        <begin position="12"/>
        <end position="30"/>
    </location>
</feature>
<keyword evidence="1" id="KW-0812">Transmembrane</keyword>
<dbReference type="Proteomes" id="UP000318521">
    <property type="component" value="Unassembled WGS sequence"/>
</dbReference>
<accession>A0A553ZU69</accession>
<feature type="transmembrane region" description="Helical" evidence="1">
    <location>
        <begin position="216"/>
        <end position="234"/>
    </location>
</feature>
<evidence type="ECO:0000256" key="1">
    <source>
        <dbReference type="SAM" id="Phobius"/>
    </source>
</evidence>
<name>A0A553ZU69_9BACI</name>
<dbReference type="GO" id="GO:0010468">
    <property type="term" value="P:regulation of gene expression"/>
    <property type="evidence" value="ECO:0007669"/>
    <property type="project" value="InterPro"/>
</dbReference>
<dbReference type="EMBL" id="VLXZ01000016">
    <property type="protein sequence ID" value="TSB45017.1"/>
    <property type="molecule type" value="Genomic_DNA"/>
</dbReference>
<feature type="transmembrane region" description="Helical" evidence="1">
    <location>
        <begin position="309"/>
        <end position="327"/>
    </location>
</feature>
<dbReference type="InterPro" id="IPR017516">
    <property type="entry name" value="AbrB_dup"/>
</dbReference>
<dbReference type="OrthoDB" id="5460360at2"/>
<evidence type="ECO:0000313" key="3">
    <source>
        <dbReference type="Proteomes" id="UP000318521"/>
    </source>
</evidence>
<feature type="transmembrane region" description="Helical" evidence="1">
    <location>
        <begin position="124"/>
        <end position="147"/>
    </location>
</feature>
<protein>
    <submittedName>
        <fullName evidence="2">AbrB family transcriptional regulator</fullName>
    </submittedName>
</protein>
<dbReference type="Pfam" id="PF05145">
    <property type="entry name" value="AbrB"/>
    <property type="match status" value="1"/>
</dbReference>
<dbReference type="PANTHER" id="PTHR38457">
    <property type="entry name" value="REGULATOR ABRB-RELATED"/>
    <property type="match status" value="1"/>
</dbReference>
<dbReference type="GO" id="GO:0016020">
    <property type="term" value="C:membrane"/>
    <property type="evidence" value="ECO:0007669"/>
    <property type="project" value="InterPro"/>
</dbReference>
<dbReference type="NCBIfam" id="TIGR03082">
    <property type="entry name" value="Gneg_AbrB_dup"/>
    <property type="match status" value="1"/>
</dbReference>
<feature type="transmembrane region" description="Helical" evidence="1">
    <location>
        <begin position="191"/>
        <end position="210"/>
    </location>
</feature>
<proteinExistence type="predicted"/>
<sequence length="333" mass="35774">MCGWVFNALQVPAGWLLGALIFGIVCSFAIKKIIFSRSYFSFVLAIIGTNIGFTVILERFVTYGGLIIPLLISIFITIFLGMLLGKYFQKWSGLNANTAFFCCLPGGASEVIAVSEQYGADQRIVAAFHTTRITLFVMIIPLIAGLFSNGRSDLTISQPALSITGWIVVILTVGVVALLSMQLGGRIPFPGAIIFVSIGLGFAAHTWVIPQYSMPSLIPGIAQGLMGAVLGMRFDRETLSELLRIGKVSALAMLLYFVGSLSLAALFFFVTSISFSESMLGIVPAGAAEMAATALSLQLDSTLVATLQMLRVLSLFVALPFLIKWFAKPVEST</sequence>
<gene>
    <name evidence="2" type="ORF">FN960_18680</name>
</gene>
<feature type="transmembrane region" description="Helical" evidence="1">
    <location>
        <begin position="39"/>
        <end position="57"/>
    </location>
</feature>